<dbReference type="InterPro" id="IPR007185">
    <property type="entry name" value="DNA_pol_a/d/e_bsu"/>
</dbReference>
<evidence type="ECO:0000256" key="4">
    <source>
        <dbReference type="ARBA" id="ARBA00022705"/>
    </source>
</evidence>
<comment type="similarity">
    <text evidence="2 6">Belongs to the DNA polymerase alpha subunit B family.</text>
</comment>
<evidence type="ECO:0000256" key="5">
    <source>
        <dbReference type="ARBA" id="ARBA00023242"/>
    </source>
</evidence>
<feature type="domain" description="DNA polymerase alpha subunit B OB" evidence="9">
    <location>
        <begin position="168"/>
        <end position="285"/>
    </location>
</feature>
<evidence type="ECO:0000256" key="6">
    <source>
        <dbReference type="PIRNR" id="PIRNR018300"/>
    </source>
</evidence>
<dbReference type="PANTHER" id="PTHR23061:SF12">
    <property type="entry name" value="DNA POLYMERASE ALPHA SUBUNIT B"/>
    <property type="match status" value="1"/>
</dbReference>
<dbReference type="GO" id="GO:0005658">
    <property type="term" value="C:alpha DNA polymerase:primase complex"/>
    <property type="evidence" value="ECO:0007669"/>
    <property type="project" value="TreeGrafter"/>
</dbReference>
<dbReference type="OMA" id="PFLDIEH"/>
<name>A0A2H3JTW7_WOLCO</name>
<dbReference type="GO" id="GO:0003677">
    <property type="term" value="F:DNA binding"/>
    <property type="evidence" value="ECO:0007669"/>
    <property type="project" value="InterPro"/>
</dbReference>
<evidence type="ECO:0000313" key="10">
    <source>
        <dbReference type="EMBL" id="PCH40154.1"/>
    </source>
</evidence>
<dbReference type="STRING" id="742152.A0A2H3JTW7"/>
<dbReference type="InterPro" id="IPR054300">
    <property type="entry name" value="OB_DPOA2"/>
</dbReference>
<reference evidence="10 11" key="1">
    <citation type="journal article" date="2012" name="Science">
        <title>The Paleozoic origin of enzymatic lignin decomposition reconstructed from 31 fungal genomes.</title>
        <authorList>
            <person name="Floudas D."/>
            <person name="Binder M."/>
            <person name="Riley R."/>
            <person name="Barry K."/>
            <person name="Blanchette R.A."/>
            <person name="Henrissat B."/>
            <person name="Martinez A.T."/>
            <person name="Otillar R."/>
            <person name="Spatafora J.W."/>
            <person name="Yadav J.S."/>
            <person name="Aerts A."/>
            <person name="Benoit I."/>
            <person name="Boyd A."/>
            <person name="Carlson A."/>
            <person name="Copeland A."/>
            <person name="Coutinho P.M."/>
            <person name="de Vries R.P."/>
            <person name="Ferreira P."/>
            <person name="Findley K."/>
            <person name="Foster B."/>
            <person name="Gaskell J."/>
            <person name="Glotzer D."/>
            <person name="Gorecki P."/>
            <person name="Heitman J."/>
            <person name="Hesse C."/>
            <person name="Hori C."/>
            <person name="Igarashi K."/>
            <person name="Jurgens J.A."/>
            <person name="Kallen N."/>
            <person name="Kersten P."/>
            <person name="Kohler A."/>
            <person name="Kuees U."/>
            <person name="Kumar T.K.A."/>
            <person name="Kuo A."/>
            <person name="LaButti K."/>
            <person name="Larrondo L.F."/>
            <person name="Lindquist E."/>
            <person name="Ling A."/>
            <person name="Lombard V."/>
            <person name="Lucas S."/>
            <person name="Lundell T."/>
            <person name="Martin R."/>
            <person name="McLaughlin D.J."/>
            <person name="Morgenstern I."/>
            <person name="Morin E."/>
            <person name="Murat C."/>
            <person name="Nagy L.G."/>
            <person name="Nolan M."/>
            <person name="Ohm R.A."/>
            <person name="Patyshakuliyeva A."/>
            <person name="Rokas A."/>
            <person name="Ruiz-Duenas F.J."/>
            <person name="Sabat G."/>
            <person name="Salamov A."/>
            <person name="Samejima M."/>
            <person name="Schmutz J."/>
            <person name="Slot J.C."/>
            <person name="St John F."/>
            <person name="Stenlid J."/>
            <person name="Sun H."/>
            <person name="Sun S."/>
            <person name="Syed K."/>
            <person name="Tsang A."/>
            <person name="Wiebenga A."/>
            <person name="Young D."/>
            <person name="Pisabarro A."/>
            <person name="Eastwood D.C."/>
            <person name="Martin F."/>
            <person name="Cullen D."/>
            <person name="Grigoriev I.V."/>
            <person name="Hibbett D.S."/>
        </authorList>
    </citation>
    <scope>NUCLEOTIDE SEQUENCE [LARGE SCALE GENOMIC DNA]</scope>
    <source>
        <strain evidence="10 11">MD-104</strain>
    </source>
</reference>
<comment type="function">
    <text evidence="6">Accessory subunit of the DNA polymerase alpha complex (also known as the alpha DNA polymerase-primase complex) which plays an essential role in the initiation of DNA synthesis.</text>
</comment>
<dbReference type="PANTHER" id="PTHR23061">
    <property type="entry name" value="DNA POLYMERASE 2 ALPHA 70 KDA SUBUNIT"/>
    <property type="match status" value="1"/>
</dbReference>
<dbReference type="AlphaFoldDB" id="A0A2H3JTW7"/>
<comment type="subcellular location">
    <subcellularLocation>
        <location evidence="1 6">Nucleus</location>
    </subcellularLocation>
</comment>
<proteinExistence type="inferred from homology"/>
<dbReference type="Pfam" id="PF22062">
    <property type="entry name" value="OB_DPOA2"/>
    <property type="match status" value="1"/>
</dbReference>
<dbReference type="Pfam" id="PF04042">
    <property type="entry name" value="DNA_pol_E_B"/>
    <property type="match status" value="1"/>
</dbReference>
<gene>
    <name evidence="10" type="ORF">WOLCODRAFT_116769</name>
</gene>
<evidence type="ECO:0000256" key="3">
    <source>
        <dbReference type="ARBA" id="ARBA00018596"/>
    </source>
</evidence>
<keyword evidence="11" id="KW-1185">Reference proteome</keyword>
<evidence type="ECO:0000259" key="9">
    <source>
        <dbReference type="Pfam" id="PF22062"/>
    </source>
</evidence>
<organism evidence="10 11">
    <name type="scientific">Wolfiporia cocos (strain MD-104)</name>
    <name type="common">Brown rot fungus</name>
    <dbReference type="NCBI Taxonomy" id="742152"/>
    <lineage>
        <taxon>Eukaryota</taxon>
        <taxon>Fungi</taxon>
        <taxon>Dikarya</taxon>
        <taxon>Basidiomycota</taxon>
        <taxon>Agaricomycotina</taxon>
        <taxon>Agaricomycetes</taxon>
        <taxon>Polyporales</taxon>
        <taxon>Phaeolaceae</taxon>
        <taxon>Wolfiporia</taxon>
    </lineage>
</organism>
<evidence type="ECO:0000259" key="8">
    <source>
        <dbReference type="Pfam" id="PF04042"/>
    </source>
</evidence>
<evidence type="ECO:0000256" key="2">
    <source>
        <dbReference type="ARBA" id="ARBA00007299"/>
    </source>
</evidence>
<feature type="region of interest" description="Disordered" evidence="7">
    <location>
        <begin position="82"/>
        <end position="146"/>
    </location>
</feature>
<dbReference type="PIRSF" id="PIRSF018300">
    <property type="entry name" value="DNA_pol_alph_2"/>
    <property type="match status" value="1"/>
</dbReference>
<dbReference type="EMBL" id="KB468053">
    <property type="protein sequence ID" value="PCH40154.1"/>
    <property type="molecule type" value="Genomic_DNA"/>
</dbReference>
<dbReference type="OrthoDB" id="336885at2759"/>
<protein>
    <recommendedName>
        <fullName evidence="3 6">DNA polymerase alpha subunit B</fullName>
    </recommendedName>
</protein>
<evidence type="ECO:0000256" key="1">
    <source>
        <dbReference type="ARBA" id="ARBA00004123"/>
    </source>
</evidence>
<evidence type="ECO:0000313" key="11">
    <source>
        <dbReference type="Proteomes" id="UP000218811"/>
    </source>
</evidence>
<evidence type="ECO:0000256" key="7">
    <source>
        <dbReference type="SAM" id="MobiDB-lite"/>
    </source>
</evidence>
<feature type="domain" description="DNA polymerase alpha/delta/epsilon subunit B" evidence="8">
    <location>
        <begin position="311"/>
        <end position="538"/>
    </location>
</feature>
<dbReference type="Gene3D" id="3.60.21.60">
    <property type="match status" value="2"/>
</dbReference>
<sequence length="582" mass="64034">MATVNEEKLREEVQEKFGETLEDKLVAECVRVCQIFNLTGEELFWKWEAMSFGTSGPKQFTADVLPALKDKCQSDLKKASAKRHQANADQNRSIPLTGFGRRSLQTPSRTHVKPPRRQDGFGVAQAEETRVPVAGPSRVELEGPSASAEARNGRAYRYMYEKVYDRSTALDKRIDDLGELVREHYQIEDLGDPSAATEDEIVVVGRITHDSETSAGSKLNEASLTLETSRQLGSGARVPLRFDPQVKLRQGKQDVGGIGLFPGAIVALKGKNGGGGWFLVTEVLALPPLKAGVRDCVKSENPEPSLFSMHVACGPFTPDADLQYAPWKKLVAKIKEDKPAVVLLIGPFIDASHPAVQNGEVDATPAEMFRELFLENMRDFLSSSPSSIVLIVPSVRDIISDHAVFPQSELSAEFSNDPRIYLLPNPCRFTLNGLAFGASSIDVLYHLRKEELFKRTQEVEPVPLQNDEQAGDAMANLCRHLLQQRSFYPIFPVPLDLAHEINFDVSHSTALDIGGEGDEAECAPDVLVTPSRLKHFTKMVDATLTINPSFLTKATYATLTCVGGGSNIPLKDRVKAEVLRLE</sequence>
<dbReference type="Proteomes" id="UP000218811">
    <property type="component" value="Unassembled WGS sequence"/>
</dbReference>
<keyword evidence="5 6" id="KW-0539">Nucleus</keyword>
<dbReference type="InterPro" id="IPR016722">
    <property type="entry name" value="DNA_pol_alpha_bsu"/>
</dbReference>
<keyword evidence="4 6" id="KW-0235">DNA replication</keyword>
<dbReference type="GO" id="GO:0006270">
    <property type="term" value="P:DNA replication initiation"/>
    <property type="evidence" value="ECO:0007669"/>
    <property type="project" value="TreeGrafter"/>
</dbReference>
<accession>A0A2H3JTW7</accession>